<sequence>MLELISTGSGQVRWSLGGRGSPGQELVEAGGLGGPGGEQLRDRGGSGPPLRTAADRTAHFALPCMLNGILWLDGSWEQLSVQLSAQLQLGSQ</sequence>
<keyword evidence="4" id="KW-1185">Reference proteome</keyword>
<evidence type="ECO:0000313" key="4">
    <source>
        <dbReference type="Proteomes" id="UP000824540"/>
    </source>
</evidence>
<proteinExistence type="predicted"/>
<dbReference type="AlphaFoldDB" id="A0A8T2MWH0"/>
<accession>A0A8T2MWH0</accession>
<dbReference type="EMBL" id="JAFBMS010000643">
    <property type="protein sequence ID" value="KAG9330351.1"/>
    <property type="molecule type" value="Genomic_DNA"/>
</dbReference>
<comment type="caution">
    <text evidence="3">The sequence shown here is derived from an EMBL/GenBank/DDBJ whole genome shotgun (WGS) entry which is preliminary data.</text>
</comment>
<feature type="compositionally biased region" description="Polar residues" evidence="1">
    <location>
        <begin position="1"/>
        <end position="12"/>
    </location>
</feature>
<evidence type="ECO:0000313" key="3">
    <source>
        <dbReference type="EMBL" id="KAG9330351.1"/>
    </source>
</evidence>
<organism evidence="3 4">
    <name type="scientific">Albula glossodonta</name>
    <name type="common">roundjaw bonefish</name>
    <dbReference type="NCBI Taxonomy" id="121402"/>
    <lineage>
        <taxon>Eukaryota</taxon>
        <taxon>Metazoa</taxon>
        <taxon>Chordata</taxon>
        <taxon>Craniata</taxon>
        <taxon>Vertebrata</taxon>
        <taxon>Euteleostomi</taxon>
        <taxon>Actinopterygii</taxon>
        <taxon>Neopterygii</taxon>
        <taxon>Teleostei</taxon>
        <taxon>Albuliformes</taxon>
        <taxon>Albulidae</taxon>
        <taxon>Albula</taxon>
    </lineage>
</organism>
<reference evidence="3" key="1">
    <citation type="thesis" date="2021" institute="BYU ScholarsArchive" country="Provo, UT, USA">
        <title>Applications of and Algorithms for Genome Assembly and Genomic Analyses with an Emphasis on Marine Teleosts.</title>
        <authorList>
            <person name="Pickett B.D."/>
        </authorList>
    </citation>
    <scope>NUCLEOTIDE SEQUENCE</scope>
    <source>
        <strain evidence="3">HI-2016</strain>
    </source>
</reference>
<evidence type="ECO:0000256" key="1">
    <source>
        <dbReference type="SAM" id="MobiDB-lite"/>
    </source>
</evidence>
<evidence type="ECO:0000313" key="2">
    <source>
        <dbReference type="EMBL" id="KAG9330346.1"/>
    </source>
</evidence>
<feature type="region of interest" description="Disordered" evidence="1">
    <location>
        <begin position="1"/>
        <end position="52"/>
    </location>
</feature>
<dbReference type="EMBL" id="JAFBMS010000645">
    <property type="protein sequence ID" value="KAG9330346.1"/>
    <property type="molecule type" value="Genomic_DNA"/>
</dbReference>
<gene>
    <name evidence="3" type="ORF">JZ751_025654</name>
    <name evidence="2" type="ORF">JZ751_025667</name>
</gene>
<protein>
    <submittedName>
        <fullName evidence="3">Uncharacterized protein</fullName>
    </submittedName>
</protein>
<dbReference type="Proteomes" id="UP000824540">
    <property type="component" value="Unassembled WGS sequence"/>
</dbReference>
<name>A0A8T2MWH0_9TELE</name>